<dbReference type="GO" id="GO:0004888">
    <property type="term" value="F:transmembrane signaling receptor activity"/>
    <property type="evidence" value="ECO:0007669"/>
    <property type="project" value="InterPro"/>
</dbReference>
<evidence type="ECO:0000256" key="2">
    <source>
        <dbReference type="ARBA" id="ARBA00029447"/>
    </source>
</evidence>
<evidence type="ECO:0000313" key="9">
    <source>
        <dbReference type="Proteomes" id="UP000006094"/>
    </source>
</evidence>
<dbReference type="OrthoDB" id="1705747at2"/>
<dbReference type="PRINTS" id="PR00260">
    <property type="entry name" value="CHEMTRNSDUCR"/>
</dbReference>
<evidence type="ECO:0000256" key="5">
    <source>
        <dbReference type="SAM" id="MobiDB-lite"/>
    </source>
</evidence>
<dbReference type="eggNOG" id="COG0840">
    <property type="taxonomic scope" value="Bacteria"/>
</dbReference>
<gene>
    <name evidence="8" type="primary">mcp9</name>
    <name evidence="8" type="ordered locus">Curi_c20990</name>
</gene>
<keyword evidence="6" id="KW-1133">Transmembrane helix</keyword>
<evidence type="ECO:0000313" key="8">
    <source>
        <dbReference type="EMBL" id="AFS79103.1"/>
    </source>
</evidence>
<dbReference type="SUPFAM" id="SSF58104">
    <property type="entry name" value="Methyl-accepting chemotaxis protein (MCP) signaling domain"/>
    <property type="match status" value="1"/>
</dbReference>
<keyword evidence="9" id="KW-1185">Reference proteome</keyword>
<dbReference type="InterPro" id="IPR004089">
    <property type="entry name" value="MCPsignal_dom"/>
</dbReference>
<dbReference type="PANTHER" id="PTHR32089">
    <property type="entry name" value="METHYL-ACCEPTING CHEMOTAXIS PROTEIN MCPB"/>
    <property type="match status" value="1"/>
</dbReference>
<dbReference type="PROSITE" id="PS50111">
    <property type="entry name" value="CHEMOTAXIS_TRANSDUC_2"/>
    <property type="match status" value="1"/>
</dbReference>
<dbReference type="Pfam" id="PF00015">
    <property type="entry name" value="MCPsignal"/>
    <property type="match status" value="1"/>
</dbReference>
<dbReference type="PANTHER" id="PTHR32089:SF112">
    <property type="entry name" value="LYSOZYME-LIKE PROTEIN-RELATED"/>
    <property type="match status" value="1"/>
</dbReference>
<feature type="domain" description="Methyl-accepting transducer" evidence="7">
    <location>
        <begin position="287"/>
        <end position="544"/>
    </location>
</feature>
<reference evidence="8 9" key="1">
    <citation type="journal article" date="2012" name="PLoS ONE">
        <title>The purine-utilizing bacterium Clostridium acidurici 9a: a genome-guided metabolic reconsideration.</title>
        <authorList>
            <person name="Hartwich K."/>
            <person name="Poehlein A."/>
            <person name="Daniel R."/>
        </authorList>
    </citation>
    <scope>NUCLEOTIDE SEQUENCE [LARGE SCALE GENOMIC DNA]</scope>
    <source>
        <strain evidence="9">ATCC 7906 / DSM 604 / BCRC 14475 / CIP 104303 / KCTC 5404 / NCIMB 10678 / 9a</strain>
    </source>
</reference>
<feature type="region of interest" description="Disordered" evidence="5">
    <location>
        <begin position="528"/>
        <end position="551"/>
    </location>
</feature>
<dbReference type="Gene3D" id="1.10.287.950">
    <property type="entry name" value="Methyl-accepting chemotaxis protein"/>
    <property type="match status" value="1"/>
</dbReference>
<evidence type="ECO:0000256" key="1">
    <source>
        <dbReference type="ARBA" id="ARBA00023224"/>
    </source>
</evidence>
<name>K0AZ78_GOTA9</name>
<keyword evidence="6" id="KW-0472">Membrane</keyword>
<keyword evidence="6" id="KW-0812">Transmembrane</keyword>
<dbReference type="HOGENOM" id="CLU_000445_107_27_9"/>
<dbReference type="GO" id="GO:0006935">
    <property type="term" value="P:chemotaxis"/>
    <property type="evidence" value="ECO:0007669"/>
    <property type="project" value="InterPro"/>
</dbReference>
<protein>
    <submittedName>
        <fullName evidence="8">Methyl-accepting chemotaxis protein Mcp</fullName>
    </submittedName>
</protein>
<dbReference type="SMART" id="SM00283">
    <property type="entry name" value="MA"/>
    <property type="match status" value="1"/>
</dbReference>
<dbReference type="GO" id="GO:0016020">
    <property type="term" value="C:membrane"/>
    <property type="evidence" value="ECO:0007669"/>
    <property type="project" value="InterPro"/>
</dbReference>
<evidence type="ECO:0000256" key="3">
    <source>
        <dbReference type="PROSITE-ProRule" id="PRU00284"/>
    </source>
</evidence>
<dbReference type="Proteomes" id="UP000006094">
    <property type="component" value="Chromosome"/>
</dbReference>
<dbReference type="InterPro" id="IPR004090">
    <property type="entry name" value="Chemotax_Me-accpt_rcpt"/>
</dbReference>
<feature type="coiled-coil region" evidence="4">
    <location>
        <begin position="71"/>
        <end position="98"/>
    </location>
</feature>
<dbReference type="Pfam" id="PF12729">
    <property type="entry name" value="4HB_MCP_1"/>
    <property type="match status" value="1"/>
</dbReference>
<dbReference type="InterPro" id="IPR024478">
    <property type="entry name" value="HlyB_4HB_MCP"/>
</dbReference>
<evidence type="ECO:0000256" key="4">
    <source>
        <dbReference type="SAM" id="Coils"/>
    </source>
</evidence>
<organism evidence="8 9">
    <name type="scientific">Gottschalkia acidurici (strain ATCC 7906 / DSM 604 / BCRC 14475 / CIP 104303 / KCTC 5404 / NCIMB 10678 / 9a)</name>
    <name type="common">Clostridium acidurici</name>
    <dbReference type="NCBI Taxonomy" id="1128398"/>
    <lineage>
        <taxon>Bacteria</taxon>
        <taxon>Bacillati</taxon>
        <taxon>Bacillota</taxon>
        <taxon>Tissierellia</taxon>
        <taxon>Tissierellales</taxon>
        <taxon>Gottschalkiaceae</taxon>
        <taxon>Gottschalkia</taxon>
    </lineage>
</organism>
<dbReference type="KEGG" id="cad:Curi_c20990"/>
<dbReference type="RefSeq" id="WP_014968239.1">
    <property type="nucleotide sequence ID" value="NC_018664.1"/>
</dbReference>
<accession>K0AZ78</accession>
<comment type="similarity">
    <text evidence="2">Belongs to the methyl-accepting chemotaxis (MCP) protein family.</text>
</comment>
<feature type="coiled-coil region" evidence="4">
    <location>
        <begin position="491"/>
        <end position="518"/>
    </location>
</feature>
<dbReference type="PATRIC" id="fig|1128398.3.peg.2166"/>
<feature type="transmembrane region" description="Helical" evidence="6">
    <location>
        <begin position="7"/>
        <end position="26"/>
    </location>
</feature>
<keyword evidence="1 3" id="KW-0807">Transducer</keyword>
<dbReference type="GO" id="GO:0007165">
    <property type="term" value="P:signal transduction"/>
    <property type="evidence" value="ECO:0007669"/>
    <property type="project" value="UniProtKB-KW"/>
</dbReference>
<dbReference type="STRING" id="1128398.Curi_c20990"/>
<dbReference type="EMBL" id="CP003326">
    <property type="protein sequence ID" value="AFS79103.1"/>
    <property type="molecule type" value="Genomic_DNA"/>
</dbReference>
<proteinExistence type="inferred from homology"/>
<evidence type="ECO:0000259" key="7">
    <source>
        <dbReference type="PROSITE" id="PS50111"/>
    </source>
</evidence>
<feature type="transmembrane region" description="Helical" evidence="6">
    <location>
        <begin position="189"/>
        <end position="208"/>
    </location>
</feature>
<evidence type="ECO:0000256" key="6">
    <source>
        <dbReference type="SAM" id="Phobius"/>
    </source>
</evidence>
<dbReference type="AlphaFoldDB" id="K0AZ78"/>
<dbReference type="Gene3D" id="6.10.340.10">
    <property type="match status" value="1"/>
</dbReference>
<sequence length="573" mass="64417">MRLTIKTRIYSTLAMIIISMILVNIYSNYSLEKVQQGSDKITNVWLKGIDLAYKADGILADYRAREYMHIISQDEEHSKEIEEELKDLKSDFEVMLNQYSEAINYEKQKNIVNQINKEWIDYIKISDELIELSILNKDEEAMALAMGNSNEHFRTVNGLMLQLIEMNNQEADKENNENKANYNSTRIKLAIISTIIVVLGIIASVYVGRHLSKRMGQLREVIEDISKLELLENNKTGHKKNENTFEDEVYEIEEMINTMRSNLRQIVSDIKESSERVTYNSDNVSTIMTETSSSIEGVAKATDELAQGATSLAANIQDGANKLELLSKQIDESVDNSNNIKQYIEETTKANREGMEYAKKLEDSVQANIDISDKVVNQVGLLNNESESIGKVIEVINSITEQINLLSLNAAIEAARAGEHGKGFAVVADEIRNLAGDVATSTNEIEEIIVNIKKEVDNTKSQVEESISTIEQTNMVSRDTKMAFEHINKQVSGMIDQLDILTNNIQSIEKNKDEFVATMDEISSIAQESAASTEEISASVEEQSSSVEQVSNSSNELKEIVYDLEDLVNKFTI</sequence>
<keyword evidence="4" id="KW-0175">Coiled coil</keyword>